<evidence type="ECO:0000256" key="1">
    <source>
        <dbReference type="ARBA" id="ARBA00005130"/>
    </source>
</evidence>
<comment type="pathway">
    <text evidence="1 15">Amino-acid biosynthesis; L-lysine biosynthesis via DAP pathway; LL-2,6-diaminopimelate from (S)-tetrahydrodipicolinate (succinylase route): step 3/3.</text>
</comment>
<reference evidence="17 18" key="1">
    <citation type="submission" date="2017-08" db="EMBL/GenBank/DDBJ databases">
        <title>Multipartite genome sequences of Sinorhizobium species nodulating soybeans.</title>
        <authorList>
            <person name="Tian C.F."/>
        </authorList>
    </citation>
    <scope>NUCLEOTIDE SEQUENCE [LARGE SCALE GENOMIC DNA]</scope>
    <source>
        <strain evidence="17 18">CCBAU 05684</strain>
    </source>
</reference>
<evidence type="ECO:0000256" key="14">
    <source>
        <dbReference type="ARBA" id="ARBA00051301"/>
    </source>
</evidence>
<feature type="binding site" evidence="15">
    <location>
        <position position="73"/>
    </location>
    <ligand>
        <name>Zn(2+)</name>
        <dbReference type="ChEBI" id="CHEBI:29105"/>
        <label>1</label>
    </ligand>
</feature>
<dbReference type="PANTHER" id="PTHR43808:SF31">
    <property type="entry name" value="N-ACETYL-L-CITRULLINE DEACETYLASE"/>
    <property type="match status" value="1"/>
</dbReference>
<comment type="catalytic activity">
    <reaction evidence="14 15">
        <text>N-succinyl-(2S,6S)-2,6-diaminopimelate + H2O = (2S,6S)-2,6-diaminopimelate + succinate</text>
        <dbReference type="Rhea" id="RHEA:22608"/>
        <dbReference type="ChEBI" id="CHEBI:15377"/>
        <dbReference type="ChEBI" id="CHEBI:30031"/>
        <dbReference type="ChEBI" id="CHEBI:57609"/>
        <dbReference type="ChEBI" id="CHEBI:58087"/>
        <dbReference type="EC" id="3.5.1.18"/>
    </reaction>
</comment>
<comment type="similarity">
    <text evidence="2 15">Belongs to the peptidase M20A family. DapE subfamily.</text>
</comment>
<evidence type="ECO:0000256" key="6">
    <source>
        <dbReference type="ARBA" id="ARBA00022605"/>
    </source>
</evidence>
<dbReference type="RefSeq" id="WP_034853829.1">
    <property type="nucleotide sequence ID" value="NZ_AJQT01000034.1"/>
</dbReference>
<dbReference type="UniPathway" id="UPA00034">
    <property type="reaction ID" value="UER00021"/>
</dbReference>
<sequence>MFPTDPISNLATLIRCPSVTPAEGGALAALERMLSPLGFKVDRVVAKEAGTADIENLYARLGTQGPHLMFAGHTDVVPVGDEAAWTHGPFSAEIADGEMYGRGAVDMKGGIACFVAAVARHIEKHGPPEGSISFLITGDEEGPAINGTVKLLEWAAAQGERWDASLVGEPTNPDKLGDMIKIGRRGSLSGRITVHGVQGHAAYPHLADNPVRGVVQLVQALMYPPFDEGTENFQPSNLEVTTIDVGNAAVNVIPAKASAAFNIRFNDSWTAEKLMAEIVSRLDKAARDDRLRPGRAPVSYEIAWNERPSHVFLTRNDALIDSLSGAVESVTGRRPKLSTTGGTSDARFIKDFCPVVEFGLVGQTMHMVDERVAIADLETLTTIYESFIARWFGHAVA</sequence>
<dbReference type="InterPro" id="IPR050072">
    <property type="entry name" value="Peptidase_M20A"/>
</dbReference>
<dbReference type="KEGG" id="esj:SJ05684_c00580"/>
<dbReference type="GO" id="GO:0006526">
    <property type="term" value="P:L-arginine biosynthetic process"/>
    <property type="evidence" value="ECO:0007669"/>
    <property type="project" value="TreeGrafter"/>
</dbReference>
<dbReference type="Pfam" id="PF07687">
    <property type="entry name" value="M20_dimer"/>
    <property type="match status" value="1"/>
</dbReference>
<protein>
    <recommendedName>
        <fullName evidence="5 15">Succinyl-diaminopimelate desuccinylase</fullName>
        <shortName evidence="15">SDAP desuccinylase</shortName>
        <ecNumber evidence="4 15">3.5.1.18</ecNumber>
    </recommendedName>
    <alternativeName>
        <fullName evidence="13 15">N-succinyl-LL-2,6-diaminoheptanedioate amidohydrolase</fullName>
    </alternativeName>
</protein>
<dbReference type="EMBL" id="CP023067">
    <property type="protein sequence ID" value="ASY61531.1"/>
    <property type="molecule type" value="Genomic_DNA"/>
</dbReference>
<evidence type="ECO:0000256" key="3">
    <source>
        <dbReference type="ARBA" id="ARBA00011738"/>
    </source>
</evidence>
<feature type="binding site" evidence="15">
    <location>
        <position position="106"/>
    </location>
    <ligand>
        <name>Zn(2+)</name>
        <dbReference type="ChEBI" id="CHEBI:29105"/>
        <label>2</label>
    </ligand>
</feature>
<evidence type="ECO:0000256" key="15">
    <source>
        <dbReference type="HAMAP-Rule" id="MF_01690"/>
    </source>
</evidence>
<evidence type="ECO:0000259" key="16">
    <source>
        <dbReference type="Pfam" id="PF07687"/>
    </source>
</evidence>
<dbReference type="NCBIfam" id="TIGR01246">
    <property type="entry name" value="dapE_proteo"/>
    <property type="match status" value="1"/>
</dbReference>
<dbReference type="NCBIfam" id="NF009557">
    <property type="entry name" value="PRK13009.1"/>
    <property type="match status" value="1"/>
</dbReference>
<dbReference type="AlphaFoldDB" id="A0A249P6F1"/>
<dbReference type="GO" id="GO:0008270">
    <property type="term" value="F:zinc ion binding"/>
    <property type="evidence" value="ECO:0007669"/>
    <property type="project" value="UniProtKB-UniRule"/>
</dbReference>
<evidence type="ECO:0000313" key="17">
    <source>
        <dbReference type="EMBL" id="ASY61531.1"/>
    </source>
</evidence>
<dbReference type="InterPro" id="IPR001261">
    <property type="entry name" value="ArgE/DapE_CS"/>
</dbReference>
<feature type="binding site" evidence="15">
    <location>
        <position position="106"/>
    </location>
    <ligand>
        <name>Zn(2+)</name>
        <dbReference type="ChEBI" id="CHEBI:29105"/>
        <label>1</label>
    </ligand>
</feature>
<dbReference type="eggNOG" id="COG0624">
    <property type="taxonomic scope" value="Bacteria"/>
</dbReference>
<keyword evidence="8 15" id="KW-0378">Hydrolase</keyword>
<keyword evidence="9 15" id="KW-0862">Zinc</keyword>
<evidence type="ECO:0000256" key="9">
    <source>
        <dbReference type="ARBA" id="ARBA00022833"/>
    </source>
</evidence>
<evidence type="ECO:0000256" key="11">
    <source>
        <dbReference type="ARBA" id="ARBA00023154"/>
    </source>
</evidence>
<dbReference type="EC" id="3.5.1.18" evidence="4 15"/>
<dbReference type="Pfam" id="PF01546">
    <property type="entry name" value="Peptidase_M20"/>
    <property type="match status" value="1"/>
</dbReference>
<feature type="active site" evidence="15">
    <location>
        <position position="75"/>
    </location>
</feature>
<evidence type="ECO:0000256" key="13">
    <source>
        <dbReference type="ARBA" id="ARBA00031891"/>
    </source>
</evidence>
<proteinExistence type="inferred from homology"/>
<dbReference type="Gene3D" id="3.30.70.360">
    <property type="match status" value="1"/>
</dbReference>
<dbReference type="GO" id="GO:0050897">
    <property type="term" value="F:cobalt ion binding"/>
    <property type="evidence" value="ECO:0007669"/>
    <property type="project" value="UniProtKB-UniRule"/>
</dbReference>
<dbReference type="GO" id="GO:0008777">
    <property type="term" value="F:acetylornithine deacetylase activity"/>
    <property type="evidence" value="ECO:0007669"/>
    <property type="project" value="TreeGrafter"/>
</dbReference>
<evidence type="ECO:0000256" key="8">
    <source>
        <dbReference type="ARBA" id="ARBA00022801"/>
    </source>
</evidence>
<gene>
    <name evidence="15" type="primary">dapE</name>
    <name evidence="17" type="ORF">SJ05684_c00580</name>
</gene>
<feature type="active site" description="Proton acceptor" evidence="15">
    <location>
        <position position="140"/>
    </location>
</feature>
<dbReference type="HAMAP" id="MF_01690">
    <property type="entry name" value="DapE"/>
    <property type="match status" value="1"/>
</dbReference>
<evidence type="ECO:0000256" key="4">
    <source>
        <dbReference type="ARBA" id="ARBA00011921"/>
    </source>
</evidence>
<comment type="cofactor">
    <cofactor evidence="15">
        <name>Zn(2+)</name>
        <dbReference type="ChEBI" id="CHEBI:29105"/>
    </cofactor>
    <cofactor evidence="15">
        <name>Co(2+)</name>
        <dbReference type="ChEBI" id="CHEBI:48828"/>
    </cofactor>
    <text evidence="15">Binds 2 Zn(2+) or Co(2+) ions per subunit.</text>
</comment>
<keyword evidence="18" id="KW-1185">Reference proteome</keyword>
<dbReference type="InterPro" id="IPR005941">
    <property type="entry name" value="DapE_proteobac"/>
</dbReference>
<evidence type="ECO:0000256" key="2">
    <source>
        <dbReference type="ARBA" id="ARBA00006746"/>
    </source>
</evidence>
<dbReference type="PROSITE" id="PS00758">
    <property type="entry name" value="ARGE_DAPE_CPG2_1"/>
    <property type="match status" value="1"/>
</dbReference>
<feature type="binding site" evidence="15">
    <location>
        <position position="366"/>
    </location>
    <ligand>
        <name>Zn(2+)</name>
        <dbReference type="ChEBI" id="CHEBI:29105"/>
        <label>2</label>
    </ligand>
</feature>
<dbReference type="GO" id="GO:0009089">
    <property type="term" value="P:lysine biosynthetic process via diaminopimelate"/>
    <property type="evidence" value="ECO:0007669"/>
    <property type="project" value="UniProtKB-UniRule"/>
</dbReference>
<dbReference type="SUPFAM" id="SSF53187">
    <property type="entry name" value="Zn-dependent exopeptidases"/>
    <property type="match status" value="1"/>
</dbReference>
<comment type="subunit">
    <text evidence="3 15">Homodimer.</text>
</comment>
<dbReference type="OrthoDB" id="9809784at2"/>
<dbReference type="GO" id="GO:0009014">
    <property type="term" value="F:succinyl-diaminopimelate desuccinylase activity"/>
    <property type="evidence" value="ECO:0007669"/>
    <property type="project" value="UniProtKB-UniRule"/>
</dbReference>
<dbReference type="PANTHER" id="PTHR43808">
    <property type="entry name" value="ACETYLORNITHINE DEACETYLASE"/>
    <property type="match status" value="1"/>
</dbReference>
<dbReference type="GO" id="GO:0019877">
    <property type="term" value="P:diaminopimelate biosynthetic process"/>
    <property type="evidence" value="ECO:0007669"/>
    <property type="project" value="UniProtKB-UniRule"/>
</dbReference>
<keyword evidence="7 15" id="KW-0479">Metal-binding</keyword>
<evidence type="ECO:0000256" key="7">
    <source>
        <dbReference type="ARBA" id="ARBA00022723"/>
    </source>
</evidence>
<evidence type="ECO:0000256" key="5">
    <source>
        <dbReference type="ARBA" id="ARBA00022391"/>
    </source>
</evidence>
<dbReference type="Gene3D" id="3.40.630.10">
    <property type="entry name" value="Zn peptidases"/>
    <property type="match status" value="2"/>
</dbReference>
<dbReference type="SUPFAM" id="SSF55031">
    <property type="entry name" value="Bacterial exopeptidase dimerisation domain"/>
    <property type="match status" value="1"/>
</dbReference>
<name>A0A249P6F1_9HYPH</name>
<keyword evidence="12 15" id="KW-0170">Cobalt</keyword>
<keyword evidence="6 15" id="KW-0028">Amino-acid biosynthesis</keyword>
<accession>A0A249P6F1</accession>
<dbReference type="InterPro" id="IPR002933">
    <property type="entry name" value="Peptidase_M20"/>
</dbReference>
<feature type="binding site" evidence="15">
    <location>
        <position position="169"/>
    </location>
    <ligand>
        <name>Zn(2+)</name>
        <dbReference type="ChEBI" id="CHEBI:29105"/>
        <label>1</label>
    </ligand>
</feature>
<dbReference type="STRING" id="716928.GCA_000261485_01780"/>
<dbReference type="Proteomes" id="UP000217211">
    <property type="component" value="Chromosome"/>
</dbReference>
<comment type="function">
    <text evidence="15">Catalyzes the hydrolysis of N-succinyl-L,L-diaminopimelic acid (SDAP), forming succinate and LL-2,6-diaminopimelate (DAP), an intermediate involved in the bacterial biosynthesis of lysine and meso-diaminopimelic acid, an essential component of bacterial cell walls.</text>
</comment>
<dbReference type="InterPro" id="IPR036264">
    <property type="entry name" value="Bact_exopeptidase_dim_dom"/>
</dbReference>
<keyword evidence="11 15" id="KW-0457">Lysine biosynthesis</keyword>
<feature type="domain" description="Peptidase M20 dimerisation" evidence="16">
    <location>
        <begin position="182"/>
        <end position="289"/>
    </location>
</feature>
<evidence type="ECO:0000313" key="18">
    <source>
        <dbReference type="Proteomes" id="UP000217211"/>
    </source>
</evidence>
<feature type="binding site" evidence="15">
    <location>
        <position position="141"/>
    </location>
    <ligand>
        <name>Zn(2+)</name>
        <dbReference type="ChEBI" id="CHEBI:29105"/>
        <label>2</label>
    </ligand>
</feature>
<dbReference type="CDD" id="cd03891">
    <property type="entry name" value="M20_DapE_proteobac"/>
    <property type="match status" value="1"/>
</dbReference>
<evidence type="ECO:0000256" key="10">
    <source>
        <dbReference type="ARBA" id="ARBA00022915"/>
    </source>
</evidence>
<evidence type="ECO:0000256" key="12">
    <source>
        <dbReference type="ARBA" id="ARBA00023285"/>
    </source>
</evidence>
<dbReference type="PROSITE" id="PS00759">
    <property type="entry name" value="ARGE_DAPE_CPG2_2"/>
    <property type="match status" value="1"/>
</dbReference>
<organism evidence="17 18">
    <name type="scientific">Sinorhizobium sojae CCBAU 05684</name>
    <dbReference type="NCBI Taxonomy" id="716928"/>
    <lineage>
        <taxon>Bacteria</taxon>
        <taxon>Pseudomonadati</taxon>
        <taxon>Pseudomonadota</taxon>
        <taxon>Alphaproteobacteria</taxon>
        <taxon>Hyphomicrobiales</taxon>
        <taxon>Rhizobiaceae</taxon>
        <taxon>Sinorhizobium/Ensifer group</taxon>
        <taxon>Sinorhizobium</taxon>
    </lineage>
</organism>
<keyword evidence="10 15" id="KW-0220">Diaminopimelate biosynthesis</keyword>
<dbReference type="InterPro" id="IPR011650">
    <property type="entry name" value="Peptidase_M20_dimer"/>
</dbReference>